<feature type="chain" id="PRO_5020774803" evidence="4">
    <location>
        <begin position="36"/>
        <end position="358"/>
    </location>
</feature>
<keyword evidence="4" id="KW-0732">Signal</keyword>
<feature type="signal peptide" evidence="4">
    <location>
        <begin position="1"/>
        <end position="35"/>
    </location>
</feature>
<dbReference type="Gene3D" id="3.30.30.30">
    <property type="match status" value="1"/>
</dbReference>
<dbReference type="GO" id="GO:0140662">
    <property type="term" value="F:ATP-dependent protein folding chaperone"/>
    <property type="evidence" value="ECO:0007669"/>
    <property type="project" value="InterPro"/>
</dbReference>
<keyword evidence="3" id="KW-0067">ATP-binding</keyword>
<proteinExistence type="inferred from homology"/>
<name>A0A4T0VPG3_9PEZI</name>
<dbReference type="Gene3D" id="3.30.420.40">
    <property type="match status" value="4"/>
</dbReference>
<dbReference type="OrthoDB" id="4848857at2759"/>
<evidence type="ECO:0000256" key="2">
    <source>
        <dbReference type="ARBA" id="ARBA00022741"/>
    </source>
</evidence>
<dbReference type="EMBL" id="MWPZ01000007">
    <property type="protein sequence ID" value="TIC94036.1"/>
    <property type="molecule type" value="Genomic_DNA"/>
</dbReference>
<dbReference type="Pfam" id="PF00012">
    <property type="entry name" value="HSP70"/>
    <property type="match status" value="2"/>
</dbReference>
<dbReference type="InterPro" id="IPR013126">
    <property type="entry name" value="Hsp_70_fam"/>
</dbReference>
<gene>
    <name evidence="5" type="ORF">CH35J_009314</name>
</gene>
<evidence type="ECO:0000256" key="3">
    <source>
        <dbReference type="ARBA" id="ARBA00022840"/>
    </source>
</evidence>
<evidence type="ECO:0000256" key="1">
    <source>
        <dbReference type="ARBA" id="ARBA00007381"/>
    </source>
</evidence>
<accession>A0A4T0VPG3</accession>
<evidence type="ECO:0000256" key="4">
    <source>
        <dbReference type="SAM" id="SignalP"/>
    </source>
</evidence>
<organism evidence="5 6">
    <name type="scientific">Colletotrichum higginsianum</name>
    <dbReference type="NCBI Taxonomy" id="80884"/>
    <lineage>
        <taxon>Eukaryota</taxon>
        <taxon>Fungi</taxon>
        <taxon>Dikarya</taxon>
        <taxon>Ascomycota</taxon>
        <taxon>Pezizomycotina</taxon>
        <taxon>Sordariomycetes</taxon>
        <taxon>Hypocreomycetidae</taxon>
        <taxon>Glomerellales</taxon>
        <taxon>Glomerellaceae</taxon>
        <taxon>Colletotrichum</taxon>
        <taxon>Colletotrichum destructivum species complex</taxon>
    </lineage>
</organism>
<sequence>MARSRPPQLRVGCGLGLLTTLVLLLLFSPSPSVVAASPEARSYGHVVAISLGPSYSSVGVFAKGAVNTPAEGQSFRLSRANRRALQSGLSEPLDVILFQPSRLLCRAEESEYFLSRAFPNPKNGPGTHTHDGRVAIAETLPLILARLKATADQWLGQSTTHVVIAVPRRVCDDERRAIREAAESVGLSALMLLPAPRAAGLAFGVDDHQDERVGLVVEMGRRHFEASLLGYDWGVFEDLADVTDTAFGEEMGDLVEGSYPTGSRGSEDPFEKALTYMDLVIREAGLTRGDVDDIVLVGEYARNERARSLVRDFFGGRDPLRCSYGADGGCDPDEAVTTGAAISAKMYTLPRLLGIREP</sequence>
<protein>
    <submittedName>
        <fullName evidence="5">Glucose-regulated protein-like protein</fullName>
    </submittedName>
</protein>
<dbReference type="Proteomes" id="UP000305883">
    <property type="component" value="Unassembled WGS sequence"/>
</dbReference>
<keyword evidence="2" id="KW-0547">Nucleotide-binding</keyword>
<reference evidence="5 6" key="1">
    <citation type="journal article" date="2019" name="Genome Biol. Evol.">
        <title>Genomic Plasticity Mediated by Transposable Elements in the Plant Pathogenic Fungus Colletotrichum higginsianum.</title>
        <authorList>
            <person name="Tsushima A."/>
            <person name="Gan P."/>
            <person name="Kumakura N."/>
            <person name="Narusaka M."/>
            <person name="Takano Y."/>
            <person name="Narusaka Y."/>
            <person name="Shirasu K."/>
        </authorList>
    </citation>
    <scope>NUCLEOTIDE SEQUENCE [LARGE SCALE GENOMIC DNA]</scope>
    <source>
        <strain evidence="5 6">MAFF305635-RFP</strain>
    </source>
</reference>
<dbReference type="PANTHER" id="PTHR19375">
    <property type="entry name" value="HEAT SHOCK PROTEIN 70KDA"/>
    <property type="match status" value="1"/>
</dbReference>
<evidence type="ECO:0000313" key="6">
    <source>
        <dbReference type="Proteomes" id="UP000305883"/>
    </source>
</evidence>
<comment type="similarity">
    <text evidence="1">Belongs to the heat shock protein 70 family.</text>
</comment>
<dbReference type="InterPro" id="IPR043129">
    <property type="entry name" value="ATPase_NBD"/>
</dbReference>
<dbReference type="GO" id="GO:0005524">
    <property type="term" value="F:ATP binding"/>
    <property type="evidence" value="ECO:0007669"/>
    <property type="project" value="UniProtKB-KW"/>
</dbReference>
<dbReference type="AlphaFoldDB" id="A0A4T0VPG3"/>
<dbReference type="FunFam" id="3.30.420.40:FF:000028">
    <property type="entry name" value="heat shock 70 kDa protein-like"/>
    <property type="match status" value="1"/>
</dbReference>
<comment type="caution">
    <text evidence="5">The sequence shown here is derived from an EMBL/GenBank/DDBJ whole genome shotgun (WGS) entry which is preliminary data.</text>
</comment>
<evidence type="ECO:0000313" key="5">
    <source>
        <dbReference type="EMBL" id="TIC94036.1"/>
    </source>
</evidence>
<dbReference type="SUPFAM" id="SSF53067">
    <property type="entry name" value="Actin-like ATPase domain"/>
    <property type="match status" value="2"/>
</dbReference>